<dbReference type="PANTHER" id="PTHR11138">
    <property type="entry name" value="METHIONYL-TRNA FORMYLTRANSFERASE"/>
    <property type="match status" value="1"/>
</dbReference>
<dbReference type="PANTHER" id="PTHR11138:SF5">
    <property type="entry name" value="METHIONYL-TRNA FORMYLTRANSFERASE, MITOCHONDRIAL"/>
    <property type="match status" value="1"/>
</dbReference>
<evidence type="ECO:0000313" key="3">
    <source>
        <dbReference type="EMBL" id="TFD96753.1"/>
    </source>
</evidence>
<comment type="caution">
    <text evidence="3">The sequence shown here is derived from an EMBL/GenBank/DDBJ whole genome shotgun (WGS) entry which is preliminary data.</text>
</comment>
<keyword evidence="4" id="KW-1185">Reference proteome</keyword>
<dbReference type="Pfam" id="PF02911">
    <property type="entry name" value="Formyl_trans_C"/>
    <property type="match status" value="1"/>
</dbReference>
<protein>
    <submittedName>
        <fullName evidence="3">Methionyl-tRNA formyltransferase</fullName>
    </submittedName>
</protein>
<proteinExistence type="predicted"/>
<dbReference type="OrthoDB" id="9802815at2"/>
<keyword evidence="3" id="KW-0808">Transferase</keyword>
<dbReference type="InterPro" id="IPR002376">
    <property type="entry name" value="Formyl_transf_N"/>
</dbReference>
<organism evidence="3 4">
    <name type="scientific">Dysgonomonas capnocytophagoides</name>
    <dbReference type="NCBI Taxonomy" id="45254"/>
    <lineage>
        <taxon>Bacteria</taxon>
        <taxon>Pseudomonadati</taxon>
        <taxon>Bacteroidota</taxon>
        <taxon>Bacteroidia</taxon>
        <taxon>Bacteroidales</taxon>
        <taxon>Dysgonomonadaceae</taxon>
        <taxon>Dysgonomonas</taxon>
    </lineage>
</organism>
<dbReference type="RefSeq" id="WP_026626099.1">
    <property type="nucleotide sequence ID" value="NZ_JAWZLG010000022.1"/>
</dbReference>
<dbReference type="SUPFAM" id="SSF53328">
    <property type="entry name" value="Formyltransferase"/>
    <property type="match status" value="1"/>
</dbReference>
<gene>
    <name evidence="3" type="ORF">E2605_08005</name>
</gene>
<dbReference type="Pfam" id="PF00551">
    <property type="entry name" value="Formyl_trans_N"/>
    <property type="match status" value="1"/>
</dbReference>
<dbReference type="AlphaFoldDB" id="A0A4Y8L2H1"/>
<reference evidence="3 4" key="1">
    <citation type="submission" date="2019-03" db="EMBL/GenBank/DDBJ databases">
        <title>San Antonio Military Medical Center submission to MRSN (WRAIR), pending publication.</title>
        <authorList>
            <person name="Blyth D.M."/>
            <person name="Mccarthy S.L."/>
            <person name="Schall S.E."/>
            <person name="Stam J.A."/>
            <person name="Ong A.C."/>
            <person name="Mcgann P.T."/>
        </authorList>
    </citation>
    <scope>NUCLEOTIDE SEQUENCE [LARGE SCALE GENOMIC DNA]</scope>
    <source>
        <strain evidence="3 4">MRSN571793</strain>
    </source>
</reference>
<evidence type="ECO:0000259" key="1">
    <source>
        <dbReference type="Pfam" id="PF00551"/>
    </source>
</evidence>
<dbReference type="InterPro" id="IPR011034">
    <property type="entry name" value="Formyl_transferase-like_C_sf"/>
</dbReference>
<evidence type="ECO:0000259" key="2">
    <source>
        <dbReference type="Pfam" id="PF02911"/>
    </source>
</evidence>
<dbReference type="Gene3D" id="3.40.50.12230">
    <property type="match status" value="1"/>
</dbReference>
<dbReference type="STRING" id="1121485.GCA_000426485_02163"/>
<dbReference type="GO" id="GO:0004479">
    <property type="term" value="F:methionyl-tRNA formyltransferase activity"/>
    <property type="evidence" value="ECO:0007669"/>
    <property type="project" value="TreeGrafter"/>
</dbReference>
<dbReference type="EMBL" id="SOML01000004">
    <property type="protein sequence ID" value="TFD96753.1"/>
    <property type="molecule type" value="Genomic_DNA"/>
</dbReference>
<dbReference type="SUPFAM" id="SSF50486">
    <property type="entry name" value="FMT C-terminal domain-like"/>
    <property type="match status" value="1"/>
</dbReference>
<evidence type="ECO:0000313" key="4">
    <source>
        <dbReference type="Proteomes" id="UP000297861"/>
    </source>
</evidence>
<name>A0A4Y8L2H1_9BACT</name>
<accession>A0A4Y8L2H1</accession>
<sequence>MIRLRLLGYKGYFVLSNILRYSAFIDDVVIACDKNVQDDYYEEIKRLCIDNNISYYDRTNEPECNSVYSIAIGWRWLSSDKNARIIVFHDSLLPRYRGFNPLVTALINGDSYVGVTCLLGSGEYDRGAIISQRRMKVDYPAKIQNIIENISPLYLDLMIDFLNKIEKKQPIRGEEQDEQLATYSLWRDQSDYYIDWAWDADKIKRHIDAVGYPYAGAKTLLDDQELIIKEASIVDDVKIENRKIGKIIFKRENGLVIVCGKGLLLVKDFYTSNNELFNYENKFRLKFR</sequence>
<dbReference type="Proteomes" id="UP000297861">
    <property type="component" value="Unassembled WGS sequence"/>
</dbReference>
<feature type="domain" description="Formyl transferase C-terminal" evidence="2">
    <location>
        <begin position="189"/>
        <end position="269"/>
    </location>
</feature>
<feature type="domain" description="Formyl transferase N-terminal" evidence="1">
    <location>
        <begin position="82"/>
        <end position="140"/>
    </location>
</feature>
<dbReference type="InterPro" id="IPR005793">
    <property type="entry name" value="Formyl_trans_C"/>
</dbReference>
<dbReference type="InterPro" id="IPR036477">
    <property type="entry name" value="Formyl_transf_N_sf"/>
</dbReference>